<evidence type="ECO:0000313" key="3">
    <source>
        <dbReference type="EMBL" id="GAN09699.1"/>
    </source>
</evidence>
<feature type="coiled-coil region" evidence="1">
    <location>
        <begin position="105"/>
        <end position="240"/>
    </location>
</feature>
<sequence>MLSVQHSTNKSRIPIPITSQQRHNNKKMNKAAVTPAKLDQKKNNNKSSLFSTTCSRMAQEARNYNKPYIKSEHSHKRLPFPSSLTTRNNNNNNSKMNTNMRKSPITQLKEDLETWRQKKLDAELLVQEQSNAITKLKKQLALQTEIQQERQRNALLQSKLKAITAEIESLSVDVVDSLDVRTTLDQDAESYTDTIKELQSQLESKEDDFKRKLGQYQRELQRKEQCIQRQQATHKQLQKDHAAHIARLNTAHMDRVQALQAQHKKEAATFRTPSKPYTPSIDISTAIEQALNEFEQEQHSHAPSPPPITTYTPLVYHPVALTAPVKTNQQCASSCT</sequence>
<evidence type="ECO:0008006" key="5">
    <source>
        <dbReference type="Google" id="ProtNLM"/>
    </source>
</evidence>
<dbReference type="Proteomes" id="UP000053815">
    <property type="component" value="Unassembled WGS sequence"/>
</dbReference>
<dbReference type="EMBL" id="DF836573">
    <property type="protein sequence ID" value="GAN09699.1"/>
    <property type="molecule type" value="Genomic_DNA"/>
</dbReference>
<organism evidence="3">
    <name type="scientific">Mucor ambiguus</name>
    <dbReference type="NCBI Taxonomy" id="91626"/>
    <lineage>
        <taxon>Eukaryota</taxon>
        <taxon>Fungi</taxon>
        <taxon>Fungi incertae sedis</taxon>
        <taxon>Mucoromycota</taxon>
        <taxon>Mucoromycotina</taxon>
        <taxon>Mucoromycetes</taxon>
        <taxon>Mucorales</taxon>
        <taxon>Mucorineae</taxon>
        <taxon>Mucoraceae</taxon>
        <taxon>Mucor</taxon>
    </lineage>
</organism>
<feature type="region of interest" description="Disordered" evidence="2">
    <location>
        <begin position="72"/>
        <end position="99"/>
    </location>
</feature>
<dbReference type="AlphaFoldDB" id="A0A0C9MQH1"/>
<keyword evidence="1" id="KW-0175">Coiled coil</keyword>
<keyword evidence="4" id="KW-1185">Reference proteome</keyword>
<protein>
    <recommendedName>
        <fullName evidence="5">Lebercilin domain-containing protein</fullName>
    </recommendedName>
</protein>
<evidence type="ECO:0000313" key="4">
    <source>
        <dbReference type="Proteomes" id="UP000053815"/>
    </source>
</evidence>
<dbReference type="OrthoDB" id="2259405at2759"/>
<evidence type="ECO:0000256" key="2">
    <source>
        <dbReference type="SAM" id="MobiDB-lite"/>
    </source>
</evidence>
<feature type="region of interest" description="Disordered" evidence="2">
    <location>
        <begin position="1"/>
        <end position="29"/>
    </location>
</feature>
<accession>A0A0C9MQH1</accession>
<feature type="compositionally biased region" description="Polar residues" evidence="2">
    <location>
        <begin position="1"/>
        <end position="22"/>
    </location>
</feature>
<name>A0A0C9MQH1_9FUNG</name>
<reference evidence="3" key="1">
    <citation type="submission" date="2014-09" db="EMBL/GenBank/DDBJ databases">
        <title>Draft genome sequence of an oleaginous Mucoromycotina fungus Mucor ambiguus NBRC6742.</title>
        <authorList>
            <person name="Takeda I."/>
            <person name="Yamane N."/>
            <person name="Morita T."/>
            <person name="Tamano K."/>
            <person name="Machida M."/>
            <person name="Baker S."/>
            <person name="Koike H."/>
        </authorList>
    </citation>
    <scope>NUCLEOTIDE SEQUENCE</scope>
    <source>
        <strain evidence="3">NBRC 6742</strain>
    </source>
</reference>
<proteinExistence type="predicted"/>
<feature type="compositionally biased region" description="Low complexity" evidence="2">
    <location>
        <begin position="86"/>
        <end position="99"/>
    </location>
</feature>
<gene>
    <name evidence="3" type="ORF">MAM1_0284d09231</name>
</gene>
<evidence type="ECO:0000256" key="1">
    <source>
        <dbReference type="SAM" id="Coils"/>
    </source>
</evidence>